<dbReference type="GO" id="GO:0003723">
    <property type="term" value="F:RNA binding"/>
    <property type="evidence" value="ECO:0007669"/>
    <property type="project" value="TreeGrafter"/>
</dbReference>
<dbReference type="InterPro" id="IPR008962">
    <property type="entry name" value="PapD-like_sf"/>
</dbReference>
<evidence type="ECO:0000256" key="2">
    <source>
        <dbReference type="ARBA" id="ARBA00023043"/>
    </source>
</evidence>
<feature type="repeat" description="ANK" evidence="3">
    <location>
        <begin position="251"/>
        <end position="283"/>
    </location>
</feature>
<dbReference type="SUPFAM" id="SSF49354">
    <property type="entry name" value="PapD-like"/>
    <property type="match status" value="1"/>
</dbReference>
<dbReference type="Proteomes" id="UP000230069">
    <property type="component" value="Unassembled WGS sequence"/>
</dbReference>
<dbReference type="PROSITE" id="PS50297">
    <property type="entry name" value="ANK_REP_REGION"/>
    <property type="match status" value="4"/>
</dbReference>
<sequence>MERLVELSEQEVQIDFQLHCKCRANVHLRSLSTTTPIAFKVQTSSPNKFLVNPPNGLIPPLSYATFQIILKPQTQLPSSFPRSPSDRFLIKTAKFHNSSEVTHMIQSESINSWFNSEQLVTYDLKLKVAYVGVFLLRHAITLSDTDTVKNIIKRQKSVVTDLSLDDSESLVRLATESSNSGKLIELLSQAGLKTIAREKLDNGDVVEESKWVSKGWADLHVAAAFNRMDEISRLIKEACEKGGSLDCRDRDGQTALHVAASKGNVEFVKMLMEGGADMNAKCDEGWTALYTAAVNGDRQTVELLMEMGADPMISAKDGRTAVDIARDKGHKEVVKILEQGEMVLTTARRGEVDNLKQLLKKGANPNYKDQYGLTALHAAAIKGHKHIVSMLIESGMDLECHDKEGHTALHLAVEGGNFETVELLVNRGANINAMSMRGATPIYMAKAMGYDNISHFFLNRGAPSSSLSLSSML</sequence>
<feature type="repeat" description="ANK" evidence="3">
    <location>
        <begin position="284"/>
        <end position="316"/>
    </location>
</feature>
<dbReference type="PRINTS" id="PR01415">
    <property type="entry name" value="ANKYRIN"/>
</dbReference>
<feature type="repeat" description="ANK" evidence="3">
    <location>
        <begin position="404"/>
        <end position="436"/>
    </location>
</feature>
<keyword evidence="6" id="KW-1185">Reference proteome</keyword>
<dbReference type="SMART" id="SM00248">
    <property type="entry name" value="ANK"/>
    <property type="match status" value="7"/>
</dbReference>
<dbReference type="InParanoid" id="A0A2G5EUY0"/>
<dbReference type="InterPro" id="IPR000535">
    <property type="entry name" value="MSP_dom"/>
</dbReference>
<dbReference type="InterPro" id="IPR036770">
    <property type="entry name" value="Ankyrin_rpt-contain_sf"/>
</dbReference>
<feature type="domain" description="MSP" evidence="4">
    <location>
        <begin position="2"/>
        <end position="131"/>
    </location>
</feature>
<evidence type="ECO:0000256" key="3">
    <source>
        <dbReference type="PROSITE-ProRule" id="PRU00023"/>
    </source>
</evidence>
<keyword evidence="1" id="KW-0677">Repeat</keyword>
<protein>
    <recommendedName>
        <fullName evidence="4">MSP domain-containing protein</fullName>
    </recommendedName>
</protein>
<dbReference type="EMBL" id="KZ305021">
    <property type="protein sequence ID" value="PIA59522.1"/>
    <property type="molecule type" value="Genomic_DNA"/>
</dbReference>
<feature type="repeat" description="ANK" evidence="3">
    <location>
        <begin position="371"/>
        <end position="403"/>
    </location>
</feature>
<dbReference type="Pfam" id="PF12796">
    <property type="entry name" value="Ank_2"/>
    <property type="match status" value="2"/>
</dbReference>
<dbReference type="STRING" id="218851.A0A2G5EUY0"/>
<dbReference type="Pfam" id="PF00635">
    <property type="entry name" value="Motile_Sperm"/>
    <property type="match status" value="1"/>
</dbReference>
<dbReference type="Gene3D" id="2.60.40.10">
    <property type="entry name" value="Immunoglobulins"/>
    <property type="match status" value="1"/>
</dbReference>
<evidence type="ECO:0000313" key="6">
    <source>
        <dbReference type="Proteomes" id="UP000230069"/>
    </source>
</evidence>
<reference evidence="5 6" key="1">
    <citation type="submission" date="2017-09" db="EMBL/GenBank/DDBJ databases">
        <title>WGS assembly of Aquilegia coerulea Goldsmith.</title>
        <authorList>
            <person name="Hodges S."/>
            <person name="Kramer E."/>
            <person name="Nordborg M."/>
            <person name="Tomkins J."/>
            <person name="Borevitz J."/>
            <person name="Derieg N."/>
            <person name="Yan J."/>
            <person name="Mihaltcheva S."/>
            <person name="Hayes R.D."/>
            <person name="Rokhsar D."/>
        </authorList>
    </citation>
    <scope>NUCLEOTIDE SEQUENCE [LARGE SCALE GENOMIC DNA]</scope>
    <source>
        <strain evidence="6">cv. Goldsmith</strain>
    </source>
</reference>
<dbReference type="InterPro" id="IPR013783">
    <property type="entry name" value="Ig-like_fold"/>
</dbReference>
<dbReference type="Gene3D" id="1.25.40.20">
    <property type="entry name" value="Ankyrin repeat-containing domain"/>
    <property type="match status" value="2"/>
</dbReference>
<dbReference type="AlphaFoldDB" id="A0A2G5EUY0"/>
<keyword evidence="2 3" id="KW-0040">ANK repeat</keyword>
<dbReference type="SUPFAM" id="SSF48403">
    <property type="entry name" value="Ankyrin repeat"/>
    <property type="match status" value="1"/>
</dbReference>
<dbReference type="PANTHER" id="PTHR24141:SF1">
    <property type="entry name" value="2-5A-DEPENDENT RIBONUCLEASE"/>
    <property type="match status" value="1"/>
</dbReference>
<evidence type="ECO:0000256" key="1">
    <source>
        <dbReference type="ARBA" id="ARBA00022737"/>
    </source>
</evidence>
<evidence type="ECO:0000313" key="5">
    <source>
        <dbReference type="EMBL" id="PIA59522.1"/>
    </source>
</evidence>
<dbReference type="GO" id="GO:0006396">
    <property type="term" value="P:RNA processing"/>
    <property type="evidence" value="ECO:0007669"/>
    <property type="project" value="TreeGrafter"/>
</dbReference>
<dbReference type="PROSITE" id="PS50088">
    <property type="entry name" value="ANK_REPEAT"/>
    <property type="match status" value="4"/>
</dbReference>
<organism evidence="5 6">
    <name type="scientific">Aquilegia coerulea</name>
    <name type="common">Rocky mountain columbine</name>
    <dbReference type="NCBI Taxonomy" id="218851"/>
    <lineage>
        <taxon>Eukaryota</taxon>
        <taxon>Viridiplantae</taxon>
        <taxon>Streptophyta</taxon>
        <taxon>Embryophyta</taxon>
        <taxon>Tracheophyta</taxon>
        <taxon>Spermatophyta</taxon>
        <taxon>Magnoliopsida</taxon>
        <taxon>Ranunculales</taxon>
        <taxon>Ranunculaceae</taxon>
        <taxon>Thalictroideae</taxon>
        <taxon>Aquilegia</taxon>
    </lineage>
</organism>
<dbReference type="InterPro" id="IPR002110">
    <property type="entry name" value="Ankyrin_rpt"/>
</dbReference>
<dbReference type="OrthoDB" id="194358at2759"/>
<gene>
    <name evidence="5" type="ORF">AQUCO_00400423v1</name>
</gene>
<dbReference type="PANTHER" id="PTHR24141">
    <property type="entry name" value="2-5A-DEPENDENT RIBONUCLEASE"/>
    <property type="match status" value="1"/>
</dbReference>
<name>A0A2G5EUY0_AQUCA</name>
<dbReference type="GO" id="GO:0004540">
    <property type="term" value="F:RNA nuclease activity"/>
    <property type="evidence" value="ECO:0007669"/>
    <property type="project" value="TreeGrafter"/>
</dbReference>
<accession>A0A2G5EUY0</accession>
<dbReference type="PROSITE" id="PS50202">
    <property type="entry name" value="MSP"/>
    <property type="match status" value="1"/>
</dbReference>
<proteinExistence type="predicted"/>
<evidence type="ECO:0000259" key="4">
    <source>
        <dbReference type="PROSITE" id="PS50202"/>
    </source>
</evidence>